<dbReference type="NCBIfam" id="TIGR00075">
    <property type="entry name" value="hypD"/>
    <property type="match status" value="1"/>
</dbReference>
<dbReference type="GO" id="GO:0070025">
    <property type="term" value="F:carbon monoxide binding"/>
    <property type="evidence" value="ECO:0007669"/>
    <property type="project" value="TreeGrafter"/>
</dbReference>
<dbReference type="PANTHER" id="PTHR30149">
    <property type="entry name" value="HYDROGENASE PROTEIN ASSEMBLY PROTEIN HYPD"/>
    <property type="match status" value="1"/>
</dbReference>
<organism evidence="4 5">
    <name type="scientific">Helicobacter mehlei</name>
    <dbReference type="NCBI Taxonomy" id="2316080"/>
    <lineage>
        <taxon>Bacteria</taxon>
        <taxon>Pseudomonadati</taxon>
        <taxon>Campylobacterota</taxon>
        <taxon>Epsilonproteobacteria</taxon>
        <taxon>Campylobacterales</taxon>
        <taxon>Helicobacteraceae</taxon>
        <taxon>Helicobacter</taxon>
    </lineage>
</organism>
<keyword evidence="5" id="KW-1185">Reference proteome</keyword>
<dbReference type="Pfam" id="PF01924">
    <property type="entry name" value="HypD"/>
    <property type="match status" value="1"/>
</dbReference>
<dbReference type="Gene3D" id="3.40.50.11750">
    <property type="entry name" value="HypD, alpha/beta domain 1"/>
    <property type="match status" value="2"/>
</dbReference>
<dbReference type="InterPro" id="IPR002780">
    <property type="entry name" value="Hyd_form_HypD"/>
</dbReference>
<evidence type="ECO:0000256" key="3">
    <source>
        <dbReference type="ARBA" id="ARBA00023004"/>
    </source>
</evidence>
<dbReference type="InterPro" id="IPR042243">
    <property type="entry name" value="HypD_1"/>
</dbReference>
<reference evidence="4" key="1">
    <citation type="submission" date="2019-07" db="EMBL/GenBank/DDBJ databases">
        <title>Helicobacter labacensis sp. nov., Helicobacter mehlei sp. nov. and Helicobacter vulpis sp. nov., isolated from gastric mucosa of red fox (Vulpis vulpis).</title>
        <authorList>
            <person name="Kusar D."/>
            <person name="Gruntar I."/>
            <person name="Pate M."/>
            <person name="Zajc U."/>
            <person name="Ocepek M."/>
        </authorList>
    </citation>
    <scope>NUCLEOTIDE SEQUENCE [LARGE SCALE GENOMIC DNA]</scope>
    <source>
        <strain evidence="4">L8b</strain>
    </source>
</reference>
<protein>
    <submittedName>
        <fullName evidence="4">Hydrogenase formation protein HypD</fullName>
    </submittedName>
</protein>
<dbReference type="InterPro" id="IPR042244">
    <property type="entry name" value="HypD_2_sf"/>
</dbReference>
<comment type="caution">
    <text evidence="4">The sequence shown here is derived from an EMBL/GenBank/DDBJ whole genome shotgun (WGS) entry which is preliminary data.</text>
</comment>
<evidence type="ECO:0000313" key="5">
    <source>
        <dbReference type="Proteomes" id="UP000319322"/>
    </source>
</evidence>
<dbReference type="Proteomes" id="UP000319322">
    <property type="component" value="Unassembled WGS sequence"/>
</dbReference>
<dbReference type="RefSeq" id="WP_143928382.1">
    <property type="nucleotide sequence ID" value="NZ_VKGC01000007.1"/>
</dbReference>
<gene>
    <name evidence="4" type="primary">hypD</name>
    <name evidence="4" type="ORF">FNE76_03960</name>
</gene>
<evidence type="ECO:0000256" key="2">
    <source>
        <dbReference type="ARBA" id="ARBA00022723"/>
    </source>
</evidence>
<dbReference type="PANTHER" id="PTHR30149:SF0">
    <property type="entry name" value="HYDROGENASE MATURATION FACTOR HYPD"/>
    <property type="match status" value="1"/>
</dbReference>
<evidence type="ECO:0000313" key="4">
    <source>
        <dbReference type="EMBL" id="TSA84731.1"/>
    </source>
</evidence>
<dbReference type="AlphaFoldDB" id="A0A553UXI3"/>
<dbReference type="PIRSF" id="PIRSF005622">
    <property type="entry name" value="Hydrgn_mat_hypD"/>
    <property type="match status" value="1"/>
</dbReference>
<dbReference type="EMBL" id="VKGC01000007">
    <property type="protein sequence ID" value="TSA84731.1"/>
    <property type="molecule type" value="Genomic_DNA"/>
</dbReference>
<dbReference type="GO" id="GO:0051604">
    <property type="term" value="P:protein maturation"/>
    <property type="evidence" value="ECO:0007669"/>
    <property type="project" value="TreeGrafter"/>
</dbReference>
<dbReference type="GO" id="GO:0051539">
    <property type="term" value="F:4 iron, 4 sulfur cluster binding"/>
    <property type="evidence" value="ECO:0007669"/>
    <property type="project" value="TreeGrafter"/>
</dbReference>
<dbReference type="GO" id="GO:0005506">
    <property type="term" value="F:iron ion binding"/>
    <property type="evidence" value="ECO:0007669"/>
    <property type="project" value="TreeGrafter"/>
</dbReference>
<name>A0A553UXI3_9HELI</name>
<comment type="similarity">
    <text evidence="1">Belongs to the HypD family.</text>
</comment>
<keyword evidence="2" id="KW-0479">Metal-binding</keyword>
<reference evidence="4" key="2">
    <citation type="submission" date="2019-07" db="EMBL/GenBank/DDBJ databases">
        <authorList>
            <person name="Papic B."/>
        </authorList>
    </citation>
    <scope>NUCLEOTIDE SEQUENCE [LARGE SCALE GENOMIC DNA]</scope>
    <source>
        <strain evidence="4">L8b</strain>
    </source>
</reference>
<accession>A0A553UXI3</accession>
<proteinExistence type="inferred from homology"/>
<dbReference type="Gene3D" id="6.10.20.100">
    <property type="match status" value="1"/>
</dbReference>
<sequence>MMTPNLIDAFRNQDVILAFIAKIQNLAQQLPPPLRPLSIMEVCGGHTHTLMRYGLSAILEPALNFVHGPGCPVCVMPKLRIDQAIALACMPNSIVVTLADLIRVPGSQASLQQVRAQGKDVRFVYSPLQVLQIAQDNPSKKVIFIAIGFETTTPMSASLIQQTRKRKLNNLFFHLNHVLVPPSVRTILNSKHQIHALIAPSHVSVISGAKIYAPFVQEHQLPVVVAGFEPVDMLEGIYMLLKQVLEGRVQLEIQYSRVVSMQGNLRAQNLVEEVMQARAFAWRGLGEIPFSGMGLRPSYADLDAEIVFKEYLPQNARLDHKSCLCGDILKGVVKPLDCSLFGTVCTPTHPIGACMVSSEGACAAYYRYSKPTP</sequence>
<evidence type="ECO:0000256" key="1">
    <source>
        <dbReference type="ARBA" id="ARBA00007888"/>
    </source>
</evidence>
<keyword evidence="3" id="KW-0408">Iron</keyword>